<dbReference type="Proteomes" id="UP000789901">
    <property type="component" value="Unassembled WGS sequence"/>
</dbReference>
<proteinExistence type="predicted"/>
<comment type="caution">
    <text evidence="1">The sequence shown here is derived from an EMBL/GenBank/DDBJ whole genome shotgun (WGS) entry which is preliminary data.</text>
</comment>
<keyword evidence="2" id="KW-1185">Reference proteome</keyword>
<feature type="non-terminal residue" evidence="1">
    <location>
        <position position="1"/>
    </location>
</feature>
<evidence type="ECO:0000313" key="1">
    <source>
        <dbReference type="EMBL" id="CAG8803596.1"/>
    </source>
</evidence>
<organism evidence="1 2">
    <name type="scientific">Gigaspora margarita</name>
    <dbReference type="NCBI Taxonomy" id="4874"/>
    <lineage>
        <taxon>Eukaryota</taxon>
        <taxon>Fungi</taxon>
        <taxon>Fungi incertae sedis</taxon>
        <taxon>Mucoromycota</taxon>
        <taxon>Glomeromycotina</taxon>
        <taxon>Glomeromycetes</taxon>
        <taxon>Diversisporales</taxon>
        <taxon>Gigasporaceae</taxon>
        <taxon>Gigaspora</taxon>
    </lineage>
</organism>
<dbReference type="EMBL" id="CAJVQB010024205">
    <property type="protein sequence ID" value="CAG8803596.1"/>
    <property type="molecule type" value="Genomic_DNA"/>
</dbReference>
<evidence type="ECO:0000313" key="2">
    <source>
        <dbReference type="Proteomes" id="UP000789901"/>
    </source>
</evidence>
<protein>
    <submittedName>
        <fullName evidence="1">12437_t:CDS:1</fullName>
    </submittedName>
</protein>
<reference evidence="1 2" key="1">
    <citation type="submission" date="2021-06" db="EMBL/GenBank/DDBJ databases">
        <authorList>
            <person name="Kallberg Y."/>
            <person name="Tangrot J."/>
            <person name="Rosling A."/>
        </authorList>
    </citation>
    <scope>NUCLEOTIDE SEQUENCE [LARGE SCALE GENOMIC DNA]</scope>
    <source>
        <strain evidence="1 2">120-4 pot B 10/14</strain>
    </source>
</reference>
<accession>A0ABN7VWZ6</accession>
<gene>
    <name evidence="1" type="ORF">GMARGA_LOCUS23682</name>
</gene>
<sequence>NAPLEGKSAFSNKNPSINVIEAYVGKRQKGNLDDYVEVENYAEVNEENANKDDKARKLVKKKRSKPVELLIISNIQPYSILTNLQSKKADITYAQLFQAAPNIRKDMFRVL</sequence>
<name>A0ABN7VWZ6_GIGMA</name>